<dbReference type="InParanoid" id="A0A0D2WW37"/>
<evidence type="ECO:0000313" key="2">
    <source>
        <dbReference type="EMBL" id="KJE96618.1"/>
    </source>
</evidence>
<dbReference type="Proteomes" id="UP000008743">
    <property type="component" value="Unassembled WGS sequence"/>
</dbReference>
<evidence type="ECO:0000256" key="1">
    <source>
        <dbReference type="SAM" id="MobiDB-lite"/>
    </source>
</evidence>
<organism evidence="2 3">
    <name type="scientific">Capsaspora owczarzaki (strain ATCC 30864)</name>
    <dbReference type="NCBI Taxonomy" id="595528"/>
    <lineage>
        <taxon>Eukaryota</taxon>
        <taxon>Filasterea</taxon>
        <taxon>Capsaspora</taxon>
    </lineage>
</organism>
<proteinExistence type="predicted"/>
<gene>
    <name evidence="2" type="ORF">CAOG_006917</name>
</gene>
<accession>A0A0D2WW37</accession>
<name>A0A0D2WW37_CAPO3</name>
<dbReference type="RefSeq" id="XP_004344538.1">
    <property type="nucleotide sequence ID" value="XM_004344488.1"/>
</dbReference>
<dbReference type="AlphaFoldDB" id="A0A0D2WW37"/>
<feature type="region of interest" description="Disordered" evidence="1">
    <location>
        <begin position="91"/>
        <end position="130"/>
    </location>
</feature>
<reference evidence="3" key="1">
    <citation type="submission" date="2011-02" db="EMBL/GenBank/DDBJ databases">
        <title>The Genome Sequence of Capsaspora owczarzaki ATCC 30864.</title>
        <authorList>
            <person name="Russ C."/>
            <person name="Cuomo C."/>
            <person name="Burger G."/>
            <person name="Gray M.W."/>
            <person name="Holland P.W.H."/>
            <person name="King N."/>
            <person name="Lang F.B.F."/>
            <person name="Roger A.J."/>
            <person name="Ruiz-Trillo I."/>
            <person name="Young S.K."/>
            <person name="Zeng Q."/>
            <person name="Gargeya S."/>
            <person name="Alvarado L."/>
            <person name="Berlin A."/>
            <person name="Chapman S.B."/>
            <person name="Chen Z."/>
            <person name="Freedman E."/>
            <person name="Gellesch M."/>
            <person name="Goldberg J."/>
            <person name="Griggs A."/>
            <person name="Gujja S."/>
            <person name="Heilman E."/>
            <person name="Heiman D."/>
            <person name="Howarth C."/>
            <person name="Mehta T."/>
            <person name="Neiman D."/>
            <person name="Pearson M."/>
            <person name="Roberts A."/>
            <person name="Saif S."/>
            <person name="Shea T."/>
            <person name="Shenoy N."/>
            <person name="Sisk P."/>
            <person name="Stolte C."/>
            <person name="Sykes S."/>
            <person name="White J."/>
            <person name="Yandava C."/>
            <person name="Haas B."/>
            <person name="Nusbaum C."/>
            <person name="Birren B."/>
        </authorList>
    </citation>
    <scope>NUCLEOTIDE SEQUENCE</scope>
    <source>
        <strain evidence="3">ATCC 30864</strain>
    </source>
</reference>
<feature type="compositionally biased region" description="Low complexity" evidence="1">
    <location>
        <begin position="105"/>
        <end position="116"/>
    </location>
</feature>
<evidence type="ECO:0000313" key="3">
    <source>
        <dbReference type="Proteomes" id="UP000008743"/>
    </source>
</evidence>
<sequence length="130" mass="14094">MTRTTKPLKPPSSSIKQNRMFSCLAYEGENVQEDKDEDELSSVQFSSQTTCTGNEITKNHIRALILVDDNNAADDADDARAFTLTCEEEEEQIKHTDCCRGANPSGSSSSSSSSNSAGDGQEPEDAGRRV</sequence>
<keyword evidence="3" id="KW-1185">Reference proteome</keyword>
<dbReference type="EMBL" id="KE346371">
    <property type="protein sequence ID" value="KJE96618.1"/>
    <property type="molecule type" value="Genomic_DNA"/>
</dbReference>
<protein>
    <submittedName>
        <fullName evidence="2">Uncharacterized protein</fullName>
    </submittedName>
</protein>